<dbReference type="PANTHER" id="PTHR33446">
    <property type="entry name" value="PROTEIN TONB-RELATED"/>
    <property type="match status" value="1"/>
</dbReference>
<dbReference type="RefSeq" id="WP_008566093.1">
    <property type="nucleotide sequence ID" value="NZ_JH594507.1"/>
</dbReference>
<sequence>MRRRLLLVLWLTALTLRGFATAQEADVVYVDGIAYALLARPIVQNETLFQSLQGLVDKEKGARTSNWDGFKGYWTIANGQLLLDSVGYVSKKDDGYAMLDKRSFNCIFKAYLKHGHVVAKWVSGTLRYGRGDFVRYVHDGFDRNYVQETMADVLNGNVTKQRTFRNEKLAGLSPMQLFHPDSIENHIPLADIPELEGHSIVLQARLFPSGWGQMADSCRVEIMRMWPDSLSLSAQKRLKEIVVSSLVSVYPWEQYHIDGECRMAVPSFFFKLNGWRETRGQIYEVCDTMPEFPGGQQAMFKFLIDHLRWPAVAQESCGQWKVVIQFVVEADGTLSCPQLVRRTDVPFEIEALKVWRQFPRFKPAIKDGQPVRCRFAVPIKFRT</sequence>
<keyword evidence="4" id="KW-1185">Reference proteome</keyword>
<proteinExistence type="predicted"/>
<organism evidence="3 4">
    <name type="scientific">Segatella maculosa OT 289</name>
    <dbReference type="NCBI Taxonomy" id="999422"/>
    <lineage>
        <taxon>Bacteria</taxon>
        <taxon>Pseudomonadati</taxon>
        <taxon>Bacteroidota</taxon>
        <taxon>Bacteroidia</taxon>
        <taxon>Bacteroidales</taxon>
        <taxon>Prevotellaceae</taxon>
        <taxon>Segatella</taxon>
    </lineage>
</organism>
<feature type="chain" id="PRO_5003550983" description="TonB C-terminal domain-containing protein" evidence="1">
    <location>
        <begin position="23"/>
        <end position="383"/>
    </location>
</feature>
<dbReference type="HOGENOM" id="CLU_727323_0_0_10"/>
<dbReference type="PATRIC" id="fig|999422.3.peg.2154"/>
<dbReference type="OrthoDB" id="697275at2"/>
<evidence type="ECO:0000256" key="1">
    <source>
        <dbReference type="SAM" id="SignalP"/>
    </source>
</evidence>
<dbReference type="Pfam" id="PF03544">
    <property type="entry name" value="TonB_C"/>
    <property type="match status" value="1"/>
</dbReference>
<dbReference type="STRING" id="999422.HMPREF9944_02048"/>
<protein>
    <recommendedName>
        <fullName evidence="2">TonB C-terminal domain-containing protein</fullName>
    </recommendedName>
</protein>
<gene>
    <name evidence="3" type="ORF">HMPREF9944_02048</name>
</gene>
<dbReference type="SUPFAM" id="SSF74653">
    <property type="entry name" value="TolA/TonB C-terminal domain"/>
    <property type="match status" value="1"/>
</dbReference>
<feature type="domain" description="TonB C-terminal" evidence="2">
    <location>
        <begin position="294"/>
        <end position="383"/>
    </location>
</feature>
<dbReference type="InterPro" id="IPR037682">
    <property type="entry name" value="TonB_C"/>
</dbReference>
<dbReference type="PROSITE" id="PS52015">
    <property type="entry name" value="TONB_CTD"/>
    <property type="match status" value="1"/>
</dbReference>
<evidence type="ECO:0000313" key="4">
    <source>
        <dbReference type="Proteomes" id="UP000003167"/>
    </source>
</evidence>
<dbReference type="PANTHER" id="PTHR33446:SF2">
    <property type="entry name" value="PROTEIN TONB"/>
    <property type="match status" value="1"/>
</dbReference>
<evidence type="ECO:0000313" key="3">
    <source>
        <dbReference type="EMBL" id="EHO67923.1"/>
    </source>
</evidence>
<name>H1HPF4_9BACT</name>
<dbReference type="Gene3D" id="3.30.1150.10">
    <property type="match status" value="1"/>
</dbReference>
<dbReference type="AlphaFoldDB" id="H1HPF4"/>
<dbReference type="GO" id="GO:0031992">
    <property type="term" value="F:energy transducer activity"/>
    <property type="evidence" value="ECO:0007669"/>
    <property type="project" value="TreeGrafter"/>
</dbReference>
<accession>H1HPF4</accession>
<dbReference type="InterPro" id="IPR051045">
    <property type="entry name" value="TonB-dependent_transducer"/>
</dbReference>
<feature type="signal peptide" evidence="1">
    <location>
        <begin position="1"/>
        <end position="22"/>
    </location>
</feature>
<dbReference type="GO" id="GO:0055085">
    <property type="term" value="P:transmembrane transport"/>
    <property type="evidence" value="ECO:0007669"/>
    <property type="project" value="InterPro"/>
</dbReference>
<reference evidence="3 4" key="1">
    <citation type="submission" date="2011-12" db="EMBL/GenBank/DDBJ databases">
        <title>The Genome Sequence of Prevotella maculosa OT 289.</title>
        <authorList>
            <consortium name="The Broad Institute Genome Sequencing Platform"/>
            <person name="Earl A."/>
            <person name="Ward D."/>
            <person name="Feldgarden M."/>
            <person name="Gevers D."/>
            <person name="Izard J."/>
            <person name="Blanton J.M."/>
            <person name="Mathney J."/>
            <person name="Tanner A.C."/>
            <person name="Dewhirst F.E."/>
            <person name="Young S.K."/>
            <person name="Zeng Q."/>
            <person name="Gargeya S."/>
            <person name="Fitzgerald M."/>
            <person name="Haas B."/>
            <person name="Abouelleil A."/>
            <person name="Alvarado L."/>
            <person name="Arachchi H.M."/>
            <person name="Berlin A."/>
            <person name="Chapman S.B."/>
            <person name="Gearin G."/>
            <person name="Goldberg J."/>
            <person name="Griggs A."/>
            <person name="Gujja S."/>
            <person name="Hansen M."/>
            <person name="Heiman D."/>
            <person name="Howarth C."/>
            <person name="Larimer J."/>
            <person name="Lui A."/>
            <person name="MacDonald P.J.P."/>
            <person name="McCowen C."/>
            <person name="Montmayeur A."/>
            <person name="Murphy C."/>
            <person name="Neiman D."/>
            <person name="Pearson M."/>
            <person name="Priest M."/>
            <person name="Roberts A."/>
            <person name="Saif S."/>
            <person name="Shea T."/>
            <person name="Sisk P."/>
            <person name="Stolte C."/>
            <person name="Sykes S."/>
            <person name="Wortman J."/>
            <person name="Nusbaum C."/>
            <person name="Birren B."/>
        </authorList>
    </citation>
    <scope>NUCLEOTIDE SEQUENCE [LARGE SCALE GENOMIC DNA]</scope>
    <source>
        <strain evidence="3 4">OT 289</strain>
    </source>
</reference>
<dbReference type="EMBL" id="AGEK01000035">
    <property type="protein sequence ID" value="EHO67923.1"/>
    <property type="molecule type" value="Genomic_DNA"/>
</dbReference>
<keyword evidence="1" id="KW-0732">Signal</keyword>
<dbReference type="Proteomes" id="UP000003167">
    <property type="component" value="Unassembled WGS sequence"/>
</dbReference>
<dbReference type="GO" id="GO:0098797">
    <property type="term" value="C:plasma membrane protein complex"/>
    <property type="evidence" value="ECO:0007669"/>
    <property type="project" value="TreeGrafter"/>
</dbReference>
<evidence type="ECO:0000259" key="2">
    <source>
        <dbReference type="PROSITE" id="PS52015"/>
    </source>
</evidence>
<comment type="caution">
    <text evidence="3">The sequence shown here is derived from an EMBL/GenBank/DDBJ whole genome shotgun (WGS) entry which is preliminary data.</text>
</comment>